<protein>
    <submittedName>
        <fullName evidence="1">Uncharacterized protein</fullName>
    </submittedName>
</protein>
<evidence type="ECO:0000313" key="2">
    <source>
        <dbReference type="Proteomes" id="UP000045285"/>
    </source>
</evidence>
<dbReference type="Proteomes" id="UP000045285">
    <property type="component" value="Unassembled WGS sequence"/>
</dbReference>
<accession>A0A090DAG9</accession>
<proteinExistence type="predicted"/>
<dbReference type="EMBL" id="CCMZ01000003">
    <property type="protein sequence ID" value="CDX12142.1"/>
    <property type="molecule type" value="Genomic_DNA"/>
</dbReference>
<keyword evidence="2" id="KW-1185">Reference proteome</keyword>
<name>A0A090DAG9_MESPL</name>
<sequence length="58" mass="6334">MVDLPDLGAARLEAMINHIEPNVSEPDWSFHMAPFAGGCRSRIPPFGGAMLMLLRPPC</sequence>
<organism evidence="1 2">
    <name type="scientific">Mesorhizobium plurifarium</name>
    <dbReference type="NCBI Taxonomy" id="69974"/>
    <lineage>
        <taxon>Bacteria</taxon>
        <taxon>Pseudomonadati</taxon>
        <taxon>Pseudomonadota</taxon>
        <taxon>Alphaproteobacteria</taxon>
        <taxon>Hyphomicrobiales</taxon>
        <taxon>Phyllobacteriaceae</taxon>
        <taxon>Mesorhizobium</taxon>
    </lineage>
</organism>
<gene>
    <name evidence="1" type="ORF">MPL3356_110353</name>
</gene>
<reference evidence="2" key="1">
    <citation type="submission" date="2014-08" db="EMBL/GenBank/DDBJ databases">
        <authorList>
            <person name="Moulin L."/>
        </authorList>
    </citation>
    <scope>NUCLEOTIDE SEQUENCE [LARGE SCALE GENOMIC DNA]</scope>
</reference>
<evidence type="ECO:0000313" key="1">
    <source>
        <dbReference type="EMBL" id="CDX12142.1"/>
    </source>
</evidence>
<dbReference type="AlphaFoldDB" id="A0A090DAG9"/>